<name>A0ABT2I8J9_9SPHN</name>
<organism evidence="3 4">
    <name type="scientific">Novosphingobium mangrovi</name>
    <name type="common">ex Huang et al. 2023</name>
    <dbReference type="NCBI Taxonomy" id="2976432"/>
    <lineage>
        <taxon>Bacteria</taxon>
        <taxon>Pseudomonadati</taxon>
        <taxon>Pseudomonadota</taxon>
        <taxon>Alphaproteobacteria</taxon>
        <taxon>Sphingomonadales</taxon>
        <taxon>Sphingomonadaceae</taxon>
        <taxon>Novosphingobium</taxon>
    </lineage>
</organism>
<proteinExistence type="predicted"/>
<keyword evidence="4" id="KW-1185">Reference proteome</keyword>
<evidence type="ECO:0000313" key="4">
    <source>
        <dbReference type="Proteomes" id="UP001165583"/>
    </source>
</evidence>
<evidence type="ECO:0000313" key="3">
    <source>
        <dbReference type="EMBL" id="MCT2401147.1"/>
    </source>
</evidence>
<sequence>MHNRHLGFALLAASGLALAACSGDTAPSATASADVETAVVTTEPAAPSVDQALEDTDGLQTIAEALKVTGIAGAFKGNGSYTLLAPEDDAFATLGDAGKDLIDSSDHAALAALIRNHMLPGYVTPQDLGAAIDASGNGQVTLTTLGGSTLVFARSNDTITVTAPDGSQADLDGDPITGGSSLAVPITGVLRKID</sequence>
<evidence type="ECO:0000256" key="1">
    <source>
        <dbReference type="SAM" id="SignalP"/>
    </source>
</evidence>
<dbReference type="PANTHER" id="PTHR10900:SF77">
    <property type="entry name" value="FI19380P1"/>
    <property type="match status" value="1"/>
</dbReference>
<feature type="signal peptide" evidence="1">
    <location>
        <begin position="1"/>
        <end position="19"/>
    </location>
</feature>
<dbReference type="PROSITE" id="PS51257">
    <property type="entry name" value="PROKAR_LIPOPROTEIN"/>
    <property type="match status" value="1"/>
</dbReference>
<dbReference type="InterPro" id="IPR050904">
    <property type="entry name" value="Adhesion/Biosynth-related"/>
</dbReference>
<dbReference type="PANTHER" id="PTHR10900">
    <property type="entry name" value="PERIOSTIN-RELATED"/>
    <property type="match status" value="1"/>
</dbReference>
<dbReference type="InterPro" id="IPR000782">
    <property type="entry name" value="FAS1_domain"/>
</dbReference>
<dbReference type="Gene3D" id="2.30.180.10">
    <property type="entry name" value="FAS1 domain"/>
    <property type="match status" value="1"/>
</dbReference>
<evidence type="ECO:0000259" key="2">
    <source>
        <dbReference type="PROSITE" id="PS50213"/>
    </source>
</evidence>
<dbReference type="SMART" id="SM00554">
    <property type="entry name" value="FAS1"/>
    <property type="match status" value="1"/>
</dbReference>
<accession>A0ABT2I8J9</accession>
<dbReference type="RefSeq" id="WP_260047172.1">
    <property type="nucleotide sequence ID" value="NZ_JANZXA010000012.1"/>
</dbReference>
<feature type="chain" id="PRO_5045602845" evidence="1">
    <location>
        <begin position="20"/>
        <end position="194"/>
    </location>
</feature>
<gene>
    <name evidence="3" type="ORF">NZK81_16485</name>
</gene>
<dbReference type="EMBL" id="JANZXA010000012">
    <property type="protein sequence ID" value="MCT2401147.1"/>
    <property type="molecule type" value="Genomic_DNA"/>
</dbReference>
<reference evidence="3" key="1">
    <citation type="submission" date="2022-09" db="EMBL/GenBank/DDBJ databases">
        <title>Novosphingobium sp. Nov., a polycyclic aromatic hydrocarbon-degrading bacterium isolated form mangrove sediments in HongKong.</title>
        <authorList>
            <person name="Hu Z."/>
        </authorList>
    </citation>
    <scope>NUCLEOTIDE SEQUENCE</scope>
    <source>
        <strain evidence="3">HK4-1</strain>
    </source>
</reference>
<dbReference type="Pfam" id="PF02469">
    <property type="entry name" value="Fasciclin"/>
    <property type="match status" value="1"/>
</dbReference>
<dbReference type="InterPro" id="IPR036378">
    <property type="entry name" value="FAS1_dom_sf"/>
</dbReference>
<dbReference type="PROSITE" id="PS50213">
    <property type="entry name" value="FAS1"/>
    <property type="match status" value="1"/>
</dbReference>
<comment type="caution">
    <text evidence="3">The sequence shown here is derived from an EMBL/GenBank/DDBJ whole genome shotgun (WGS) entry which is preliminary data.</text>
</comment>
<keyword evidence="1" id="KW-0732">Signal</keyword>
<feature type="domain" description="FAS1" evidence="2">
    <location>
        <begin position="46"/>
        <end position="194"/>
    </location>
</feature>
<dbReference type="SUPFAM" id="SSF82153">
    <property type="entry name" value="FAS1 domain"/>
    <property type="match status" value="1"/>
</dbReference>
<dbReference type="Proteomes" id="UP001165583">
    <property type="component" value="Unassembled WGS sequence"/>
</dbReference>
<protein>
    <submittedName>
        <fullName evidence="3">Fasciclin domain-containing protein</fullName>
    </submittedName>
</protein>